<keyword evidence="2" id="KW-0732">Signal</keyword>
<feature type="coiled-coil region" evidence="1">
    <location>
        <begin position="167"/>
        <end position="194"/>
    </location>
</feature>
<evidence type="ECO:0000256" key="1">
    <source>
        <dbReference type="SAM" id="Coils"/>
    </source>
</evidence>
<feature type="coiled-coil region" evidence="1">
    <location>
        <begin position="72"/>
        <end position="106"/>
    </location>
</feature>
<evidence type="ECO:0000313" key="3">
    <source>
        <dbReference type="EMBL" id="PVV00485.1"/>
    </source>
</evidence>
<evidence type="ECO:0000256" key="2">
    <source>
        <dbReference type="SAM" id="SignalP"/>
    </source>
</evidence>
<dbReference type="AlphaFoldDB" id="A0A2T9Z7G4"/>
<comment type="caution">
    <text evidence="3">The sequence shown here is derived from an EMBL/GenBank/DDBJ whole genome shotgun (WGS) entry which is preliminary data.</text>
</comment>
<name>A0A2T9Z7G4_9FUNG</name>
<dbReference type="EMBL" id="MBFS01001948">
    <property type="protein sequence ID" value="PVV00485.1"/>
    <property type="molecule type" value="Genomic_DNA"/>
</dbReference>
<keyword evidence="1" id="KW-0175">Coiled coil</keyword>
<organism evidence="3 4">
    <name type="scientific">Smittium megazygosporum</name>
    <dbReference type="NCBI Taxonomy" id="133381"/>
    <lineage>
        <taxon>Eukaryota</taxon>
        <taxon>Fungi</taxon>
        <taxon>Fungi incertae sedis</taxon>
        <taxon>Zoopagomycota</taxon>
        <taxon>Kickxellomycotina</taxon>
        <taxon>Harpellomycetes</taxon>
        <taxon>Harpellales</taxon>
        <taxon>Legeriomycetaceae</taxon>
        <taxon>Smittium</taxon>
    </lineage>
</organism>
<keyword evidence="4" id="KW-1185">Reference proteome</keyword>
<feature type="signal peptide" evidence="2">
    <location>
        <begin position="1"/>
        <end position="23"/>
    </location>
</feature>
<gene>
    <name evidence="3" type="ORF">BB560_005132</name>
</gene>
<feature type="chain" id="PRO_5015785889" evidence="2">
    <location>
        <begin position="24"/>
        <end position="216"/>
    </location>
</feature>
<proteinExistence type="predicted"/>
<protein>
    <submittedName>
        <fullName evidence="3">Uncharacterized protein</fullName>
    </submittedName>
</protein>
<sequence>MILLNIFMVICILLDFFSGKCISLFGTLDLVLKNTFFFPEKNKLEAIINNSHGAFYFGLMYNPLTKEKIIEYEMLQCNIREIRNTIRGIQAKIESSEDEKTKLDAQLEQVDLIITYSTDLHFLATDEYYSHILDENFDKTENFEDLEIIKSDMEFNKKEAFKWRETQIEIKNSIEELKDSIRDLEAEFDQFSNILNGSINKLCTFKQKHYQTIIEV</sequence>
<reference evidence="3 4" key="1">
    <citation type="journal article" date="2018" name="MBio">
        <title>Comparative Genomics Reveals the Core Gene Toolbox for the Fungus-Insect Symbiosis.</title>
        <authorList>
            <person name="Wang Y."/>
            <person name="Stata M."/>
            <person name="Wang W."/>
            <person name="Stajich J.E."/>
            <person name="White M.M."/>
            <person name="Moncalvo J.M."/>
        </authorList>
    </citation>
    <scope>NUCLEOTIDE SEQUENCE [LARGE SCALE GENOMIC DNA]</scope>
    <source>
        <strain evidence="3 4">SC-DP-2</strain>
    </source>
</reference>
<dbReference type="Proteomes" id="UP000245609">
    <property type="component" value="Unassembled WGS sequence"/>
</dbReference>
<evidence type="ECO:0000313" key="4">
    <source>
        <dbReference type="Proteomes" id="UP000245609"/>
    </source>
</evidence>
<accession>A0A2T9Z7G4</accession>